<dbReference type="RefSeq" id="WP_289958642.1">
    <property type="nucleotide sequence ID" value="NZ_JAUEMJ010000005.1"/>
</dbReference>
<accession>A0ABT7YSW9</accession>
<comment type="caution">
    <text evidence="2">The sequence shown here is derived from an EMBL/GenBank/DDBJ whole genome shotgun (WGS) entry which is preliminary data.</text>
</comment>
<proteinExistence type="predicted"/>
<evidence type="ECO:0000259" key="1">
    <source>
        <dbReference type="Pfam" id="PF03819"/>
    </source>
</evidence>
<protein>
    <submittedName>
        <fullName evidence="2">MazG nucleotide pyrophosphohydrolase domain-containing protein</fullName>
    </submittedName>
</protein>
<dbReference type="InterPro" id="IPR004518">
    <property type="entry name" value="MazG-like_dom"/>
</dbReference>
<dbReference type="Proteomes" id="UP001171902">
    <property type="component" value="Unassembled WGS sequence"/>
</dbReference>
<keyword evidence="3" id="KW-1185">Reference proteome</keyword>
<dbReference type="EMBL" id="JAUEMJ010000005">
    <property type="protein sequence ID" value="MDN3241737.1"/>
    <property type="molecule type" value="Genomic_DNA"/>
</dbReference>
<evidence type="ECO:0000313" key="2">
    <source>
        <dbReference type="EMBL" id="MDN3241737.1"/>
    </source>
</evidence>
<evidence type="ECO:0000313" key="3">
    <source>
        <dbReference type="Proteomes" id="UP001171902"/>
    </source>
</evidence>
<feature type="domain" description="NTP pyrophosphohydrolase MazG-like" evidence="1">
    <location>
        <begin position="52"/>
        <end position="101"/>
    </location>
</feature>
<dbReference type="Gene3D" id="1.10.287.1080">
    <property type="entry name" value="MazG-like"/>
    <property type="match status" value="1"/>
</dbReference>
<dbReference type="Pfam" id="PF03819">
    <property type="entry name" value="MazG"/>
    <property type="match status" value="1"/>
</dbReference>
<organism evidence="2 3">
    <name type="scientific">Glycomyces tritici</name>
    <dbReference type="NCBI Taxonomy" id="2665176"/>
    <lineage>
        <taxon>Bacteria</taxon>
        <taxon>Bacillati</taxon>
        <taxon>Actinomycetota</taxon>
        <taxon>Actinomycetes</taxon>
        <taxon>Glycomycetales</taxon>
        <taxon>Glycomycetaceae</taxon>
        <taxon>Glycomyces</taxon>
    </lineage>
</organism>
<name>A0ABT7YSW9_9ACTN</name>
<gene>
    <name evidence="2" type="ORF">QWI33_18575</name>
</gene>
<sequence length="113" mass="12068">MDIAAATAKANAWAALFDRLNEANGQRAWSGLDLALGFVGDAGDLMRQVQVAENVRSYPGGREALEHELADCLWSVLMLADRYGVDLAAAFENTTTQLEARVSAELAALEADA</sequence>
<reference evidence="2" key="1">
    <citation type="submission" date="2023-06" db="EMBL/GenBank/DDBJ databases">
        <title>Gycomyces niveus sp.nov., a novel actinomycete isolated from soil in Shouguang.</title>
        <authorList>
            <person name="Yang X."/>
            <person name="Zhao J."/>
        </authorList>
    </citation>
    <scope>NUCLEOTIDE SEQUENCE</scope>
    <source>
        <strain evidence="2">NEAU C2</strain>
    </source>
</reference>
<dbReference type="SUPFAM" id="SSF101386">
    <property type="entry name" value="all-alpha NTP pyrophosphatases"/>
    <property type="match status" value="1"/>
</dbReference>